<evidence type="ECO:0000259" key="4">
    <source>
        <dbReference type="PROSITE" id="PS01124"/>
    </source>
</evidence>
<dbReference type="AlphaFoldDB" id="A0A940PF69"/>
<dbReference type="InterPro" id="IPR003313">
    <property type="entry name" value="AraC-bd"/>
</dbReference>
<dbReference type="GO" id="GO:0003700">
    <property type="term" value="F:DNA-binding transcription factor activity"/>
    <property type="evidence" value="ECO:0007669"/>
    <property type="project" value="InterPro"/>
</dbReference>
<dbReference type="InterPro" id="IPR018062">
    <property type="entry name" value="HTH_AraC-typ_CS"/>
</dbReference>
<dbReference type="PANTHER" id="PTHR43280:SF2">
    <property type="entry name" value="HTH-TYPE TRANSCRIPTIONAL REGULATOR EXSA"/>
    <property type="match status" value="1"/>
</dbReference>
<proteinExistence type="predicted"/>
<evidence type="ECO:0000256" key="1">
    <source>
        <dbReference type="ARBA" id="ARBA00023015"/>
    </source>
</evidence>
<dbReference type="InterPro" id="IPR018060">
    <property type="entry name" value="HTH_AraC"/>
</dbReference>
<dbReference type="Proteomes" id="UP000674938">
    <property type="component" value="Unassembled WGS sequence"/>
</dbReference>
<dbReference type="InterPro" id="IPR009057">
    <property type="entry name" value="Homeodomain-like_sf"/>
</dbReference>
<evidence type="ECO:0000256" key="2">
    <source>
        <dbReference type="ARBA" id="ARBA00023125"/>
    </source>
</evidence>
<reference evidence="5" key="1">
    <citation type="submission" date="2020-12" db="EMBL/GenBank/DDBJ databases">
        <title>Vagococcus allomyrinae sp. nov. and Enterococcus lavae sp. nov., isolated from the larvae of Allomyrina dichotoma.</title>
        <authorList>
            <person name="Lee S.D."/>
        </authorList>
    </citation>
    <scope>NUCLEOTIDE SEQUENCE</scope>
    <source>
        <strain evidence="5">BWB3-3</strain>
    </source>
</reference>
<dbReference type="PANTHER" id="PTHR43280">
    <property type="entry name" value="ARAC-FAMILY TRANSCRIPTIONAL REGULATOR"/>
    <property type="match status" value="1"/>
</dbReference>
<dbReference type="SMART" id="SM00342">
    <property type="entry name" value="HTH_ARAC"/>
    <property type="match status" value="1"/>
</dbReference>
<keyword evidence="1" id="KW-0805">Transcription regulation</keyword>
<dbReference type="GO" id="GO:0043565">
    <property type="term" value="F:sequence-specific DNA binding"/>
    <property type="evidence" value="ECO:0007669"/>
    <property type="project" value="InterPro"/>
</dbReference>
<dbReference type="InterPro" id="IPR037923">
    <property type="entry name" value="HTH-like"/>
</dbReference>
<dbReference type="Pfam" id="PF12833">
    <property type="entry name" value="HTH_18"/>
    <property type="match status" value="1"/>
</dbReference>
<dbReference type="PROSITE" id="PS00041">
    <property type="entry name" value="HTH_ARAC_FAMILY_1"/>
    <property type="match status" value="1"/>
</dbReference>
<feature type="domain" description="HTH araC/xylS-type" evidence="4">
    <location>
        <begin position="173"/>
        <end position="271"/>
    </location>
</feature>
<comment type="caution">
    <text evidence="5">The sequence shown here is derived from an EMBL/GenBank/DDBJ whole genome shotgun (WGS) entry which is preliminary data.</text>
</comment>
<dbReference type="InterPro" id="IPR014710">
    <property type="entry name" value="RmlC-like_jellyroll"/>
</dbReference>
<sequence>MEEFILSFLPEQFAYPDIFRIELAGITYPFANYHVKRQHSRIYSLEYLISGKGEIHIDETAYFPSKGDVYILPRGRDHHYWSDKKDPMHKLWINVSGSLCDHLFQVYQLHQTCLFQQVAVQPLFDELIMICKTESLSNYERSQHASLLFHQLLESLFHLSHAHSIKPMSEPVRRAKAYLDNHLNQSLRIEHVASTVNLSTSQLTRQFKTALNQTPYDYFLTKKLEMAQMLLVETRLPIQQIAERLAFSDEHYFSNLFKKKIKCTPTQWRHHNT</sequence>
<dbReference type="EMBL" id="JAEEGA010000019">
    <property type="protein sequence ID" value="MBP1043764.1"/>
    <property type="molecule type" value="Genomic_DNA"/>
</dbReference>
<keyword evidence="2" id="KW-0238">DNA-binding</keyword>
<dbReference type="SUPFAM" id="SSF51215">
    <property type="entry name" value="Regulatory protein AraC"/>
    <property type="match status" value="1"/>
</dbReference>
<dbReference type="SUPFAM" id="SSF46689">
    <property type="entry name" value="Homeodomain-like"/>
    <property type="match status" value="2"/>
</dbReference>
<dbReference type="Pfam" id="PF02311">
    <property type="entry name" value="AraC_binding"/>
    <property type="match status" value="1"/>
</dbReference>
<name>A0A940PF69_9ENTE</name>
<dbReference type="Gene3D" id="1.10.10.60">
    <property type="entry name" value="Homeodomain-like"/>
    <property type="match status" value="2"/>
</dbReference>
<evidence type="ECO:0000256" key="3">
    <source>
        <dbReference type="ARBA" id="ARBA00023163"/>
    </source>
</evidence>
<dbReference type="RefSeq" id="WP_209531581.1">
    <property type="nucleotide sequence ID" value="NZ_JAEEGA010000019.1"/>
</dbReference>
<protein>
    <submittedName>
        <fullName evidence="5">AraC family transcriptional regulator</fullName>
    </submittedName>
</protein>
<keyword evidence="6" id="KW-1185">Reference proteome</keyword>
<keyword evidence="3" id="KW-0804">Transcription</keyword>
<gene>
    <name evidence="5" type="ORF">I6N95_22295</name>
</gene>
<dbReference type="PROSITE" id="PS01124">
    <property type="entry name" value="HTH_ARAC_FAMILY_2"/>
    <property type="match status" value="1"/>
</dbReference>
<organism evidence="5 6">
    <name type="scientific">Vagococcus allomyrinae</name>
    <dbReference type="NCBI Taxonomy" id="2794353"/>
    <lineage>
        <taxon>Bacteria</taxon>
        <taxon>Bacillati</taxon>
        <taxon>Bacillota</taxon>
        <taxon>Bacilli</taxon>
        <taxon>Lactobacillales</taxon>
        <taxon>Enterococcaceae</taxon>
        <taxon>Vagococcus</taxon>
    </lineage>
</organism>
<dbReference type="Gene3D" id="2.60.120.10">
    <property type="entry name" value="Jelly Rolls"/>
    <property type="match status" value="1"/>
</dbReference>
<evidence type="ECO:0000313" key="5">
    <source>
        <dbReference type="EMBL" id="MBP1043764.1"/>
    </source>
</evidence>
<accession>A0A940PF69</accession>
<evidence type="ECO:0000313" key="6">
    <source>
        <dbReference type="Proteomes" id="UP000674938"/>
    </source>
</evidence>